<reference evidence="1 2" key="1">
    <citation type="submission" date="2012-08" db="EMBL/GenBank/DDBJ databases">
        <title>Oryza genome evolution.</title>
        <authorList>
            <person name="Wing R.A."/>
        </authorList>
    </citation>
    <scope>NUCLEOTIDE SEQUENCE</scope>
</reference>
<evidence type="ECO:0000313" key="1">
    <source>
        <dbReference type="EnsemblPlants" id="LPERR11G12670.2"/>
    </source>
</evidence>
<keyword evidence="2" id="KW-1185">Reference proteome</keyword>
<accession>A0A0D9XSS0</accession>
<protein>
    <submittedName>
        <fullName evidence="1">Uncharacterized protein</fullName>
    </submittedName>
</protein>
<reference evidence="1" key="3">
    <citation type="submission" date="2015-04" db="UniProtKB">
        <authorList>
            <consortium name="EnsemblPlants"/>
        </authorList>
    </citation>
    <scope>IDENTIFICATION</scope>
</reference>
<dbReference type="EnsemblPlants" id="LPERR11G12670.2">
    <property type="protein sequence ID" value="LPERR11G12670.2"/>
    <property type="gene ID" value="LPERR11G12670"/>
</dbReference>
<organism evidence="1 2">
    <name type="scientific">Leersia perrieri</name>
    <dbReference type="NCBI Taxonomy" id="77586"/>
    <lineage>
        <taxon>Eukaryota</taxon>
        <taxon>Viridiplantae</taxon>
        <taxon>Streptophyta</taxon>
        <taxon>Embryophyta</taxon>
        <taxon>Tracheophyta</taxon>
        <taxon>Spermatophyta</taxon>
        <taxon>Magnoliopsida</taxon>
        <taxon>Liliopsida</taxon>
        <taxon>Poales</taxon>
        <taxon>Poaceae</taxon>
        <taxon>BOP clade</taxon>
        <taxon>Oryzoideae</taxon>
        <taxon>Oryzeae</taxon>
        <taxon>Oryzinae</taxon>
        <taxon>Leersia</taxon>
    </lineage>
</organism>
<sequence>MEKHKDRAVANLVKRSNKRLCEFIAAVEEIKEQLQETYEDLDDKWRHGTSFVEMMLKDGCFLLGMGMTTLTILDQARWDDCRELWTRRPYLQQAWLPILSIRSDVVLMENQLPLLLLQKLADIAYPTNIFEELGLPINNWVVAILCPQVSNITPVDVNFLGLHHPLDVFQKSTRGIRQHRQRPCRIQSAFVMPCAAELHEAGVHLKLSDAHGLAGGVTFKGGELNIPKIKLYDNAERIFLNLMAFERLHPGVGNGVMAFVVFLDLLIGTPKDVALLRSKGIIDSGLGSDEMVADLFNKILTKVAIMSLDSSLFDVMHEVNAHCKKPWNKWRTVYTIVPFYKNK</sequence>
<dbReference type="PANTHER" id="PTHR31170:SF18">
    <property type="entry name" value="(WILD MALAYSIAN BANANA) HYPOTHETICAL PROTEIN"/>
    <property type="match status" value="1"/>
</dbReference>
<dbReference type="Proteomes" id="UP000032180">
    <property type="component" value="Chromosome 11"/>
</dbReference>
<name>A0A0D9XSS0_9ORYZ</name>
<dbReference type="InterPro" id="IPR004158">
    <property type="entry name" value="DUF247_pln"/>
</dbReference>
<dbReference type="PANTHER" id="PTHR31170">
    <property type="entry name" value="BNAC04G53230D PROTEIN"/>
    <property type="match status" value="1"/>
</dbReference>
<reference evidence="2" key="2">
    <citation type="submission" date="2013-12" db="EMBL/GenBank/DDBJ databases">
        <authorList>
            <person name="Yu Y."/>
            <person name="Lee S."/>
            <person name="de Baynast K."/>
            <person name="Wissotski M."/>
            <person name="Liu L."/>
            <person name="Talag J."/>
            <person name="Goicoechea J."/>
            <person name="Angelova A."/>
            <person name="Jetty R."/>
            <person name="Kudrna D."/>
            <person name="Golser W."/>
            <person name="Rivera L."/>
            <person name="Zhang J."/>
            <person name="Wing R."/>
        </authorList>
    </citation>
    <scope>NUCLEOTIDE SEQUENCE</scope>
</reference>
<dbReference type="Pfam" id="PF03140">
    <property type="entry name" value="DUF247"/>
    <property type="match status" value="1"/>
</dbReference>
<proteinExistence type="predicted"/>
<dbReference type="HOGENOM" id="CLU_020188_0_2_1"/>
<dbReference type="AlphaFoldDB" id="A0A0D9XSS0"/>
<dbReference type="Gramene" id="LPERR11G12670.2">
    <property type="protein sequence ID" value="LPERR11G12670.2"/>
    <property type="gene ID" value="LPERR11G12670"/>
</dbReference>
<evidence type="ECO:0000313" key="2">
    <source>
        <dbReference type="Proteomes" id="UP000032180"/>
    </source>
</evidence>